<dbReference type="Proteomes" id="UP000183487">
    <property type="component" value="Unassembled WGS sequence"/>
</dbReference>
<feature type="domain" description="AB hydrolase-1" evidence="1">
    <location>
        <begin position="20"/>
        <end position="243"/>
    </location>
</feature>
<dbReference type="InterPro" id="IPR029058">
    <property type="entry name" value="AB_hydrolase_fold"/>
</dbReference>
<accession>A0A1H1JCA9</accession>
<organism evidence="2 3">
    <name type="scientific">Paraburkholderia fungorum</name>
    <dbReference type="NCBI Taxonomy" id="134537"/>
    <lineage>
        <taxon>Bacteria</taxon>
        <taxon>Pseudomonadati</taxon>
        <taxon>Pseudomonadota</taxon>
        <taxon>Betaproteobacteria</taxon>
        <taxon>Burkholderiales</taxon>
        <taxon>Burkholderiaceae</taxon>
        <taxon>Paraburkholderia</taxon>
    </lineage>
</organism>
<dbReference type="OrthoDB" id="9793083at2"/>
<evidence type="ECO:0000313" key="2">
    <source>
        <dbReference type="EMBL" id="SDR47400.1"/>
    </source>
</evidence>
<name>A0A1H1JCA9_9BURK</name>
<sequence length="265" mass="28945">MPTARINGIELYYEVHGSGPLLYLISGLGGSARFWEPNLADLARDHTVVLHDQRGTDRSERPEMAYSVELLADDVIALMDHLGHRSARFVGHSTGGAICQVLASTTPERVQAMVLYASWPATDEHFTWCFKLRRAVLDGAGTDAYCHGNILFMYPAWYVQENAQALEVEARNAAVLAQPYAVVTGRIDAILAFDWLERLADVATPTLVVCAADDILTPPYQSRRLADAIAGSRLEVLETGGHSCSRVVPQQFNTLITGFLTASAA</sequence>
<dbReference type="GO" id="GO:0016787">
    <property type="term" value="F:hydrolase activity"/>
    <property type="evidence" value="ECO:0007669"/>
    <property type="project" value="UniProtKB-KW"/>
</dbReference>
<dbReference type="AlphaFoldDB" id="A0A1H1JCA9"/>
<keyword evidence="2" id="KW-0378">Hydrolase</keyword>
<proteinExistence type="predicted"/>
<dbReference type="Gene3D" id="3.40.50.1820">
    <property type="entry name" value="alpha/beta hydrolase"/>
    <property type="match status" value="1"/>
</dbReference>
<reference evidence="3" key="1">
    <citation type="submission" date="2016-10" db="EMBL/GenBank/DDBJ databases">
        <authorList>
            <person name="Varghese N."/>
        </authorList>
    </citation>
    <scope>NUCLEOTIDE SEQUENCE [LARGE SCALE GENOMIC DNA]</scope>
    <source>
        <strain evidence="3">GAS106B</strain>
    </source>
</reference>
<dbReference type="PANTHER" id="PTHR43433:SF5">
    <property type="entry name" value="AB HYDROLASE-1 DOMAIN-CONTAINING PROTEIN"/>
    <property type="match status" value="1"/>
</dbReference>
<dbReference type="InterPro" id="IPR050471">
    <property type="entry name" value="AB_hydrolase"/>
</dbReference>
<dbReference type="RefSeq" id="WP_074771280.1">
    <property type="nucleotide sequence ID" value="NZ_FNKP01000003.1"/>
</dbReference>
<dbReference type="PRINTS" id="PR00111">
    <property type="entry name" value="ABHYDROLASE"/>
</dbReference>
<evidence type="ECO:0000313" key="3">
    <source>
        <dbReference type="Proteomes" id="UP000183487"/>
    </source>
</evidence>
<dbReference type="PANTHER" id="PTHR43433">
    <property type="entry name" value="HYDROLASE, ALPHA/BETA FOLD FAMILY PROTEIN"/>
    <property type="match status" value="1"/>
</dbReference>
<evidence type="ECO:0000259" key="1">
    <source>
        <dbReference type="Pfam" id="PF00561"/>
    </source>
</evidence>
<dbReference type="Pfam" id="PF00561">
    <property type="entry name" value="Abhydrolase_1"/>
    <property type="match status" value="1"/>
</dbReference>
<dbReference type="InterPro" id="IPR000073">
    <property type="entry name" value="AB_hydrolase_1"/>
</dbReference>
<gene>
    <name evidence="2" type="ORF">SAMN05443245_6018</name>
</gene>
<keyword evidence="3" id="KW-1185">Reference proteome</keyword>
<dbReference type="SUPFAM" id="SSF53474">
    <property type="entry name" value="alpha/beta-Hydrolases"/>
    <property type="match status" value="1"/>
</dbReference>
<dbReference type="EMBL" id="FNKP01000003">
    <property type="protein sequence ID" value="SDR47400.1"/>
    <property type="molecule type" value="Genomic_DNA"/>
</dbReference>
<protein>
    <submittedName>
        <fullName evidence="2">Aminoacrylate hydrolase</fullName>
    </submittedName>
</protein>